<evidence type="ECO:0000256" key="2">
    <source>
        <dbReference type="SAM" id="Phobius"/>
    </source>
</evidence>
<keyword evidence="4" id="KW-1185">Reference proteome</keyword>
<feature type="transmembrane region" description="Helical" evidence="2">
    <location>
        <begin position="123"/>
        <end position="143"/>
    </location>
</feature>
<organism evidence="3 4">
    <name type="scientific">Alcanivorax quisquiliarum</name>
    <dbReference type="NCBI Taxonomy" id="2933565"/>
    <lineage>
        <taxon>Bacteria</taxon>
        <taxon>Pseudomonadati</taxon>
        <taxon>Pseudomonadota</taxon>
        <taxon>Gammaproteobacteria</taxon>
        <taxon>Oceanospirillales</taxon>
        <taxon>Alcanivoracaceae</taxon>
        <taxon>Alcanivorax</taxon>
    </lineage>
</organism>
<feature type="region of interest" description="Disordered" evidence="1">
    <location>
        <begin position="165"/>
        <end position="187"/>
    </location>
</feature>
<evidence type="ECO:0000313" key="3">
    <source>
        <dbReference type="EMBL" id="MCK0536121.1"/>
    </source>
</evidence>
<reference evidence="3" key="1">
    <citation type="submission" date="2022-04" db="EMBL/GenBank/DDBJ databases">
        <title>Alcanivorax sp. CY1518 draft genome sequence.</title>
        <authorList>
            <person name="Zhao G."/>
            <person name="An M."/>
        </authorList>
    </citation>
    <scope>NUCLEOTIDE SEQUENCE</scope>
    <source>
        <strain evidence="3">CY1518</strain>
    </source>
</reference>
<accession>A0ABT0E2S9</accession>
<proteinExistence type="predicted"/>
<dbReference type="Proteomes" id="UP001165524">
    <property type="component" value="Unassembled WGS sequence"/>
</dbReference>
<evidence type="ECO:0000256" key="1">
    <source>
        <dbReference type="SAM" id="MobiDB-lite"/>
    </source>
</evidence>
<sequence length="187" mass="19331">MPAEERRTSDRAATDRVSAAAEAGGGPHDTAAEEPVSDATRQAAETRVQEEIAALGQLGGDALSWLQGSVKLMGTEARLFLASLLLVVALAAMVGLLIAGAFIFLGAAAVLMLVREGGISPPLAAFIGALALCVSAVAAYAWIRRVAREMGFTRTRKSWAALFRSSGSSASDSTDNTDASVPAGRRE</sequence>
<name>A0ABT0E2S9_9GAMM</name>
<gene>
    <name evidence="3" type="ORF">MU846_00155</name>
</gene>
<feature type="transmembrane region" description="Helical" evidence="2">
    <location>
        <begin position="79"/>
        <end position="111"/>
    </location>
</feature>
<keyword evidence="2" id="KW-0472">Membrane</keyword>
<feature type="compositionally biased region" description="Low complexity" evidence="1">
    <location>
        <begin position="165"/>
        <end position="180"/>
    </location>
</feature>
<comment type="caution">
    <text evidence="3">The sequence shown here is derived from an EMBL/GenBank/DDBJ whole genome shotgun (WGS) entry which is preliminary data.</text>
</comment>
<keyword evidence="2" id="KW-1133">Transmembrane helix</keyword>
<evidence type="ECO:0000313" key="4">
    <source>
        <dbReference type="Proteomes" id="UP001165524"/>
    </source>
</evidence>
<protein>
    <recommendedName>
        <fullName evidence="5">Holin-X, holin superfamily III</fullName>
    </recommendedName>
</protein>
<dbReference type="EMBL" id="JALKII010000001">
    <property type="protein sequence ID" value="MCK0536121.1"/>
    <property type="molecule type" value="Genomic_DNA"/>
</dbReference>
<feature type="compositionally biased region" description="Basic and acidic residues" evidence="1">
    <location>
        <begin position="1"/>
        <end position="14"/>
    </location>
</feature>
<evidence type="ECO:0008006" key="5">
    <source>
        <dbReference type="Google" id="ProtNLM"/>
    </source>
</evidence>
<dbReference type="RefSeq" id="WP_246947020.1">
    <property type="nucleotide sequence ID" value="NZ_JALKII010000001.1"/>
</dbReference>
<feature type="region of interest" description="Disordered" evidence="1">
    <location>
        <begin position="1"/>
        <end position="43"/>
    </location>
</feature>
<keyword evidence="2" id="KW-0812">Transmembrane</keyword>